<evidence type="ECO:0000259" key="5">
    <source>
        <dbReference type="PROSITE" id="PS51462"/>
    </source>
</evidence>
<dbReference type="GO" id="GO:0016020">
    <property type="term" value="C:membrane"/>
    <property type="evidence" value="ECO:0007669"/>
    <property type="project" value="InterPro"/>
</dbReference>
<dbReference type="EMBL" id="CACVBS010000042">
    <property type="protein sequence ID" value="CAA7263914.1"/>
    <property type="molecule type" value="Genomic_DNA"/>
</dbReference>
<dbReference type="GO" id="GO:0000032">
    <property type="term" value="P:cell wall mannoprotein biosynthetic process"/>
    <property type="evidence" value="ECO:0007669"/>
    <property type="project" value="TreeGrafter"/>
</dbReference>
<name>A0A8S0W5Y5_CYCAE</name>
<keyword evidence="4" id="KW-0812">Transmembrane</keyword>
<dbReference type="GO" id="GO:0005794">
    <property type="term" value="C:Golgi apparatus"/>
    <property type="evidence" value="ECO:0007669"/>
    <property type="project" value="TreeGrafter"/>
</dbReference>
<gene>
    <name evidence="6" type="ORF">AAE3_LOCUS6258</name>
</gene>
<evidence type="ECO:0000256" key="4">
    <source>
        <dbReference type="SAM" id="Phobius"/>
    </source>
</evidence>
<evidence type="ECO:0000256" key="3">
    <source>
        <dbReference type="ARBA" id="ARBA00022801"/>
    </source>
</evidence>
<protein>
    <recommendedName>
        <fullName evidence="5">Nudix hydrolase domain-containing protein</fullName>
    </recommendedName>
</protein>
<dbReference type="Gene3D" id="3.90.550.10">
    <property type="entry name" value="Spore Coat Polysaccharide Biosynthesis Protein SpsA, Chain A"/>
    <property type="match status" value="1"/>
</dbReference>
<evidence type="ECO:0000256" key="2">
    <source>
        <dbReference type="ARBA" id="ARBA00022679"/>
    </source>
</evidence>
<keyword evidence="4" id="KW-0472">Membrane</keyword>
<keyword evidence="3" id="KW-0378">Hydrolase</keyword>
<sequence length="501" mass="58406">MKALSVSPLRVFLFVAGAIIGIHLIASYSHEGYGRITSISPNKFRSSRPLPPVPVQRLPNEQIYSDKRENATFVILCRNNQLWDALRSVKEIEDRFNHRYHYPYVFLNEVPFTEEFKYALKHIASSEVEFGLIPHDHWFQPAWIDEDRASKARQKMQDDNIIYGGSVSYRNMCRFNSGFFFRHPLMQKYKWYWRIEPDVHFHCDILFDPFRYMQENNKTYAFTISMFEYGATIPTLWGHVKDFIKKNPQYVAPNNAMGFISDNNGDSYNLCHFWSNFEIANMDFWRGEAYMKFFEHLEAQGGFYYERWGDAPVHSIGAALFASRDQIQFFDEIGYEHAPYTHCPRQGNNWERGRCSCNPGHNVDKDQYTLPKGRKDRGETIEAAAARETYEETGYRCSLWPNRLPTRAPAPGVNNVHTVEVVDNLVEPIAVTIRQADGKVIFWYIALVAEGVEKQEGTQMESENYKSEFLAVNRAMDILTSQTDREIVAKAYEIVVQKERL</sequence>
<dbReference type="SUPFAM" id="SSF55811">
    <property type="entry name" value="Nudix"/>
    <property type="match status" value="1"/>
</dbReference>
<dbReference type="InterPro" id="IPR020084">
    <property type="entry name" value="NUDIX_hydrolase_CS"/>
</dbReference>
<dbReference type="Proteomes" id="UP000467700">
    <property type="component" value="Unassembled WGS sequence"/>
</dbReference>
<evidence type="ECO:0000313" key="6">
    <source>
        <dbReference type="EMBL" id="CAA7263914.1"/>
    </source>
</evidence>
<keyword evidence="7" id="KW-1185">Reference proteome</keyword>
<reference evidence="6 7" key="1">
    <citation type="submission" date="2020-01" db="EMBL/GenBank/DDBJ databases">
        <authorList>
            <person name="Gupta K D."/>
        </authorList>
    </citation>
    <scope>NUCLEOTIDE SEQUENCE [LARGE SCALE GENOMIC DNA]</scope>
</reference>
<dbReference type="FunFam" id="3.90.550.10:FF:000051">
    <property type="entry name" value="Alpha-1,2-mannosyltransferase (Ktr4)"/>
    <property type="match status" value="1"/>
</dbReference>
<dbReference type="InterPro" id="IPR000086">
    <property type="entry name" value="NUDIX_hydrolase_dom"/>
</dbReference>
<dbReference type="GO" id="GO:0016787">
    <property type="term" value="F:hydrolase activity"/>
    <property type="evidence" value="ECO:0007669"/>
    <property type="project" value="UniProtKB-KW"/>
</dbReference>
<dbReference type="SUPFAM" id="SSF53448">
    <property type="entry name" value="Nucleotide-diphospho-sugar transferases"/>
    <property type="match status" value="1"/>
</dbReference>
<dbReference type="InterPro" id="IPR002685">
    <property type="entry name" value="Glyco_trans_15"/>
</dbReference>
<comment type="caution">
    <text evidence="6">The sequence shown here is derived from an EMBL/GenBank/DDBJ whole genome shotgun (WGS) entry which is preliminary data.</text>
</comment>
<dbReference type="OrthoDB" id="439943at2759"/>
<dbReference type="PROSITE" id="PS51462">
    <property type="entry name" value="NUDIX"/>
    <property type="match status" value="1"/>
</dbReference>
<dbReference type="Pfam" id="PF01793">
    <property type="entry name" value="Glyco_transf_15"/>
    <property type="match status" value="1"/>
</dbReference>
<dbReference type="GO" id="GO:0006487">
    <property type="term" value="P:protein N-linked glycosylation"/>
    <property type="evidence" value="ECO:0007669"/>
    <property type="project" value="TreeGrafter"/>
</dbReference>
<dbReference type="Pfam" id="PF00293">
    <property type="entry name" value="NUDIX"/>
    <property type="match status" value="1"/>
</dbReference>
<dbReference type="InterPro" id="IPR015797">
    <property type="entry name" value="NUDIX_hydrolase-like_dom_sf"/>
</dbReference>
<accession>A0A8S0W5Y5</accession>
<dbReference type="GO" id="GO:0000026">
    <property type="term" value="F:alpha-1,2-mannosyltransferase activity"/>
    <property type="evidence" value="ECO:0007669"/>
    <property type="project" value="TreeGrafter"/>
</dbReference>
<dbReference type="InterPro" id="IPR029044">
    <property type="entry name" value="Nucleotide-diphossugar_trans"/>
</dbReference>
<keyword evidence="2" id="KW-0808">Transferase</keyword>
<feature type="domain" description="Nudix hydrolase" evidence="5">
    <location>
        <begin position="311"/>
        <end position="493"/>
    </location>
</feature>
<keyword evidence="4" id="KW-1133">Transmembrane helix</keyword>
<evidence type="ECO:0000256" key="1">
    <source>
        <dbReference type="ARBA" id="ARBA00007677"/>
    </source>
</evidence>
<evidence type="ECO:0000313" key="7">
    <source>
        <dbReference type="Proteomes" id="UP000467700"/>
    </source>
</evidence>
<dbReference type="AlphaFoldDB" id="A0A8S0W5Y5"/>
<organism evidence="6 7">
    <name type="scientific">Cyclocybe aegerita</name>
    <name type="common">Black poplar mushroom</name>
    <name type="synonym">Agrocybe aegerita</name>
    <dbReference type="NCBI Taxonomy" id="1973307"/>
    <lineage>
        <taxon>Eukaryota</taxon>
        <taxon>Fungi</taxon>
        <taxon>Dikarya</taxon>
        <taxon>Basidiomycota</taxon>
        <taxon>Agaricomycotina</taxon>
        <taxon>Agaricomycetes</taxon>
        <taxon>Agaricomycetidae</taxon>
        <taxon>Agaricales</taxon>
        <taxon>Agaricineae</taxon>
        <taxon>Bolbitiaceae</taxon>
        <taxon>Cyclocybe</taxon>
    </lineage>
</organism>
<comment type="similarity">
    <text evidence="1">Belongs to the glycosyltransferase 15 family.</text>
</comment>
<proteinExistence type="inferred from homology"/>
<dbReference type="PANTHER" id="PTHR31121:SF6">
    <property type="entry name" value="ALPHA-1,2 MANNOSYLTRANSFERASE KTR1"/>
    <property type="match status" value="1"/>
</dbReference>
<dbReference type="PROSITE" id="PS00893">
    <property type="entry name" value="NUDIX_BOX"/>
    <property type="match status" value="1"/>
</dbReference>
<feature type="transmembrane region" description="Helical" evidence="4">
    <location>
        <begin position="12"/>
        <end position="30"/>
    </location>
</feature>
<dbReference type="PANTHER" id="PTHR31121">
    <property type="entry name" value="ALPHA-1,2 MANNOSYLTRANSFERASE KTR1"/>
    <property type="match status" value="1"/>
</dbReference>